<name>A0AA41QL30_9HYPH</name>
<dbReference type="InterPro" id="IPR027291">
    <property type="entry name" value="Glyco_hydro_38_N_sf"/>
</dbReference>
<gene>
    <name evidence="2" type="ORF">ML536_06635</name>
</gene>
<keyword evidence="3" id="KW-1185">Reference proteome</keyword>
<dbReference type="SUPFAM" id="SSF74650">
    <property type="entry name" value="Galactose mutarotase-like"/>
    <property type="match status" value="1"/>
</dbReference>
<dbReference type="InterPro" id="IPR011330">
    <property type="entry name" value="Glyco_hydro/deAcase_b/a-brl"/>
</dbReference>
<dbReference type="CDD" id="cd10791">
    <property type="entry name" value="GH38N_AMII_like_1"/>
    <property type="match status" value="1"/>
</dbReference>
<dbReference type="Gene3D" id="3.20.110.10">
    <property type="entry name" value="Glycoside hydrolase 38, N terminal domain"/>
    <property type="match status" value="1"/>
</dbReference>
<comment type="caution">
    <text evidence="2">The sequence shown here is derived from an EMBL/GenBank/DDBJ whole genome shotgun (WGS) entry which is preliminary data.</text>
</comment>
<evidence type="ECO:0000313" key="3">
    <source>
        <dbReference type="Proteomes" id="UP001156140"/>
    </source>
</evidence>
<dbReference type="Pfam" id="PF01074">
    <property type="entry name" value="Glyco_hydro_38N"/>
    <property type="match status" value="1"/>
</dbReference>
<dbReference type="GO" id="GO:0004559">
    <property type="term" value="F:alpha-mannosidase activity"/>
    <property type="evidence" value="ECO:0007669"/>
    <property type="project" value="InterPro"/>
</dbReference>
<organism evidence="2 3">
    <name type="scientific">Paradevosia shaoguanensis</name>
    <dbReference type="NCBI Taxonomy" id="1335043"/>
    <lineage>
        <taxon>Bacteria</taxon>
        <taxon>Pseudomonadati</taxon>
        <taxon>Pseudomonadota</taxon>
        <taxon>Alphaproteobacteria</taxon>
        <taxon>Hyphomicrobiales</taxon>
        <taxon>Devosiaceae</taxon>
        <taxon>Paradevosia</taxon>
    </lineage>
</organism>
<sequence>MTVKEFLIINHTHTDFGFTDYPDTLLRHHNAIIDDALNLVEEEQDRPEDSRFRWTCEVSYITANWFRQASDKQKDRFRDLYKKGLLGVGAMPVHWTPLISPANAIRSLKNLHLLKSEGIDAKVAIQCDVNGLGWFWTDLLLDMGVDSFLMASNPHRGMRFNDMQRVFNWQAPSGRDLFTLHGWHYSVGVNTFFFGDNDIERTQTTIDRVLGELDKRGQYPYPVALMPITNQAAPDNGFPTRGVSDFIERWNAEGRTPKLRYATIEQAMDGVRKAVAASGEKPPTYRGDWSDFWVDGVGSTAYETVLARSAERLLPVTDLLAAFAQTGDDRLLDKAADEIQLYDEHTWGAFCSVTHPDSPFTRIQLNWKTGRAHNGFALAQEAVRKEAQKRAREVVDGKIEGDFRLRRIDRVGDKVAKPGDKPLNGLPLIPEEQSYYVLNPSSVARSVRWPVVHDHAGSSPQTLLDAYVTDRFLPGMTVRNSDQPSASHIIAVDLPPFGEAVVKPVPVKPAKNIAMGESWIENADYRLEVDVRDGSIKSLVEKASGRECASPTQPLGQLVYETLEKAGLERYGTFGGGYDWSHMETVVWPKHTAYARRTADQVKVRGTRQTSMGIEITLDLAWYHGDKATITYRLPHDGPGVEVESVIHKQSIETPESFYMSFGAPGEKARISLDVGDRIIDPVKEQVLYSCEAWIAVQGFAAVETDAGALVVASPDIPVVQPFGIQTGNAGSGREGDAASLAFWVLNNHWDVNFAASQTGRIPARFRLLPQPKFDAPAARAFAETTGTPPVIVRAYESATKSANPLVKVDAPVELGARVRKGWNEGLVLTLVNHSDKAVDAKVSLPQHGIASAKLVDPIEQPKGDVPLSGGVASVTVPAGSASFVHLTLS</sequence>
<dbReference type="GO" id="GO:0006013">
    <property type="term" value="P:mannose metabolic process"/>
    <property type="evidence" value="ECO:0007669"/>
    <property type="project" value="InterPro"/>
</dbReference>
<dbReference type="InterPro" id="IPR000602">
    <property type="entry name" value="Glyco_hydro_38_N"/>
</dbReference>
<reference evidence="2" key="1">
    <citation type="submission" date="2022-03" db="EMBL/GenBank/DDBJ databases">
        <title>The complete genome sequence of a Methyloterrigena soli.</title>
        <authorList>
            <person name="Zi Z."/>
        </authorList>
    </citation>
    <scope>NUCLEOTIDE SEQUENCE</scope>
    <source>
        <strain evidence="2">M48</strain>
    </source>
</reference>
<dbReference type="GO" id="GO:0030246">
    <property type="term" value="F:carbohydrate binding"/>
    <property type="evidence" value="ECO:0007669"/>
    <property type="project" value="InterPro"/>
</dbReference>
<dbReference type="AlphaFoldDB" id="A0AA41QL30"/>
<proteinExistence type="predicted"/>
<accession>A0AA41QL30</accession>
<dbReference type="EMBL" id="JALAZD010000001">
    <property type="protein sequence ID" value="MCI0126500.1"/>
    <property type="molecule type" value="Genomic_DNA"/>
</dbReference>
<evidence type="ECO:0000313" key="2">
    <source>
        <dbReference type="EMBL" id="MCI0126500.1"/>
    </source>
</evidence>
<evidence type="ECO:0000259" key="1">
    <source>
        <dbReference type="Pfam" id="PF01074"/>
    </source>
</evidence>
<dbReference type="SUPFAM" id="SSF88713">
    <property type="entry name" value="Glycoside hydrolase/deacetylase"/>
    <property type="match status" value="1"/>
</dbReference>
<protein>
    <recommendedName>
        <fullName evidence="1">Glycoside hydrolase family 38 N-terminal domain-containing protein</fullName>
    </recommendedName>
</protein>
<dbReference type="InterPro" id="IPR011013">
    <property type="entry name" value="Gal_mutarotase_sf_dom"/>
</dbReference>
<dbReference type="Proteomes" id="UP001156140">
    <property type="component" value="Unassembled WGS sequence"/>
</dbReference>
<dbReference type="RefSeq" id="WP_281735349.1">
    <property type="nucleotide sequence ID" value="NZ_JAKETQ010000001.1"/>
</dbReference>
<feature type="domain" description="Glycoside hydrolase family 38 N-terminal" evidence="1">
    <location>
        <begin position="8"/>
        <end position="286"/>
    </location>
</feature>